<dbReference type="InterPro" id="IPR005828">
    <property type="entry name" value="MFS_sugar_transport-like"/>
</dbReference>
<dbReference type="GO" id="GO:0005351">
    <property type="term" value="F:carbohydrate:proton symporter activity"/>
    <property type="evidence" value="ECO:0007669"/>
    <property type="project" value="TreeGrafter"/>
</dbReference>
<dbReference type="InterPro" id="IPR003663">
    <property type="entry name" value="Sugar/inositol_transpt"/>
</dbReference>
<feature type="transmembrane region" description="Helical" evidence="8">
    <location>
        <begin position="401"/>
        <end position="421"/>
    </location>
</feature>
<evidence type="ECO:0000256" key="5">
    <source>
        <dbReference type="ARBA" id="ARBA00022989"/>
    </source>
</evidence>
<sequence>MATLYTCSPRGLTSHKFWDESEETVWSVVASIPPPSPPQVVAPMEQEPCANFSYVRVLKVVEAAREHLLGGLYGHLPHCELDWSLDDDKPRCRVVGMDCYGMSFTRPESLKRHLLRAHTKHEAQLAREWVEAPSSSPQPSPSLHQPPTPIAPALEMDFVEVGGELEAERALDTSQSAVAAESGIPIPSSKRSFAPAEIPDMGEERESAPRLPPHLPTAPGWMIMFKVPQWRKRLMLGTLVQVFTQFTGINVIGYYQTIMYEKLGINGKTNLLVAGIYNCTGPLANLFFITFISDRIGRKRPLIYGIIAITIALILESAVNSQNVDGSHRGLSIAGVAFLFCVTIIFSLSFGPVSWTYMSEVMPYQIRGKGCAFATGIGNWLVSTFWNQVSPFALEELGWKFYFLFVAFNLVITLPTLIFAFRETKGLSLEEIDLMFGDRALGNLPADIEKDGGVIAVTNTHDERPRQEL</sequence>
<dbReference type="InterPro" id="IPR050360">
    <property type="entry name" value="MFS_Sugar_Transporters"/>
</dbReference>
<feature type="compositionally biased region" description="Pro residues" evidence="7">
    <location>
        <begin position="136"/>
        <end position="149"/>
    </location>
</feature>
<keyword evidence="3" id="KW-0813">Transport</keyword>
<organism evidence="10 11">
    <name type="scientific">Gibberella fujikuroi (strain CBS 195.34 / IMI 58289 / NRRL A-6831)</name>
    <name type="common">Bakanae and foot rot disease fungus</name>
    <name type="synonym">Fusarium fujikuroi</name>
    <dbReference type="NCBI Taxonomy" id="1279085"/>
    <lineage>
        <taxon>Eukaryota</taxon>
        <taxon>Fungi</taxon>
        <taxon>Dikarya</taxon>
        <taxon>Ascomycota</taxon>
        <taxon>Pezizomycotina</taxon>
        <taxon>Sordariomycetes</taxon>
        <taxon>Hypocreomycetidae</taxon>
        <taxon>Hypocreales</taxon>
        <taxon>Nectriaceae</taxon>
        <taxon>Fusarium</taxon>
        <taxon>Fusarium fujikuroi species complex</taxon>
    </lineage>
</organism>
<dbReference type="VEuPathDB" id="FungiDB:FFUJ_06098"/>
<evidence type="ECO:0000256" key="6">
    <source>
        <dbReference type="ARBA" id="ARBA00023136"/>
    </source>
</evidence>
<keyword evidence="4 8" id="KW-0812">Transmembrane</keyword>
<dbReference type="RefSeq" id="XP_023432230.1">
    <property type="nucleotide sequence ID" value="XM_023579385.1"/>
</dbReference>
<proteinExistence type="inferred from homology"/>
<dbReference type="Pfam" id="PF00083">
    <property type="entry name" value="Sugar_tr"/>
    <property type="match status" value="1"/>
</dbReference>
<name>S0E5T6_GIBF5</name>
<feature type="transmembrane region" description="Helical" evidence="8">
    <location>
        <begin position="370"/>
        <end position="389"/>
    </location>
</feature>
<dbReference type="EMBL" id="HF679028">
    <property type="protein sequence ID" value="CCT70151.1"/>
    <property type="molecule type" value="Genomic_DNA"/>
</dbReference>
<feature type="transmembrane region" description="Helical" evidence="8">
    <location>
        <begin position="234"/>
        <end position="255"/>
    </location>
</feature>
<dbReference type="PRINTS" id="PR00171">
    <property type="entry name" value="SUGRTRNSPORT"/>
</dbReference>
<comment type="similarity">
    <text evidence="2">Belongs to the major facilitator superfamily. Sugar transporter (TC 2.A.1.1) family.</text>
</comment>
<evidence type="ECO:0000259" key="9">
    <source>
        <dbReference type="PROSITE" id="PS50850"/>
    </source>
</evidence>
<evidence type="ECO:0000256" key="3">
    <source>
        <dbReference type="ARBA" id="ARBA00022448"/>
    </source>
</evidence>
<dbReference type="Proteomes" id="UP000016800">
    <property type="component" value="Chromosome VI"/>
</dbReference>
<feature type="region of interest" description="Disordered" evidence="7">
    <location>
        <begin position="173"/>
        <end position="194"/>
    </location>
</feature>
<feature type="transmembrane region" description="Helical" evidence="8">
    <location>
        <begin position="331"/>
        <end position="358"/>
    </location>
</feature>
<keyword evidence="11" id="KW-1185">Reference proteome</keyword>
<evidence type="ECO:0000256" key="2">
    <source>
        <dbReference type="ARBA" id="ARBA00010992"/>
    </source>
</evidence>
<dbReference type="PANTHER" id="PTHR48022:SF80">
    <property type="entry name" value="SUGAR TRANSPORTER, PUTATIVE (AFU_ORTHOLOGUE AFUA_3G12170)-RELATED"/>
    <property type="match status" value="1"/>
</dbReference>
<dbReference type="PROSITE" id="PS50850">
    <property type="entry name" value="MFS"/>
    <property type="match status" value="1"/>
</dbReference>
<feature type="transmembrane region" description="Helical" evidence="8">
    <location>
        <begin position="302"/>
        <end position="319"/>
    </location>
</feature>
<evidence type="ECO:0000256" key="1">
    <source>
        <dbReference type="ARBA" id="ARBA00004141"/>
    </source>
</evidence>
<comment type="subcellular location">
    <subcellularLocation>
        <location evidence="1">Membrane</location>
        <topology evidence="1">Multi-pass membrane protein</topology>
    </subcellularLocation>
</comment>
<evidence type="ECO:0000313" key="10">
    <source>
        <dbReference type="EMBL" id="CCT70151.1"/>
    </source>
</evidence>
<dbReference type="GO" id="GO:0016020">
    <property type="term" value="C:membrane"/>
    <property type="evidence" value="ECO:0007669"/>
    <property type="project" value="UniProtKB-SubCell"/>
</dbReference>
<feature type="region of interest" description="Disordered" evidence="7">
    <location>
        <begin position="129"/>
        <end position="149"/>
    </location>
</feature>
<dbReference type="HOGENOM" id="CLU_582711_0_0_1"/>
<dbReference type="SUPFAM" id="SSF103473">
    <property type="entry name" value="MFS general substrate transporter"/>
    <property type="match status" value="1"/>
</dbReference>
<dbReference type="GeneID" id="35399575"/>
<gene>
    <name evidence="10" type="ORF">FFUJ_06098</name>
</gene>
<protein>
    <submittedName>
        <fullName evidence="10">Related to sugar transport protein STP1</fullName>
    </submittedName>
</protein>
<dbReference type="Gene3D" id="1.20.1250.20">
    <property type="entry name" value="MFS general substrate transporter like domains"/>
    <property type="match status" value="1"/>
</dbReference>
<evidence type="ECO:0000313" key="11">
    <source>
        <dbReference type="Proteomes" id="UP000016800"/>
    </source>
</evidence>
<feature type="transmembrane region" description="Helical" evidence="8">
    <location>
        <begin position="275"/>
        <end position="293"/>
    </location>
</feature>
<evidence type="ECO:0000256" key="7">
    <source>
        <dbReference type="SAM" id="MobiDB-lite"/>
    </source>
</evidence>
<keyword evidence="6 8" id="KW-0472">Membrane</keyword>
<reference evidence="11" key="1">
    <citation type="journal article" date="2013" name="PLoS Pathog.">
        <title>Deciphering the cryptic genome: genome-wide analyses of the rice pathogen Fusarium fujikuroi reveal complex regulation of secondary metabolism and novel metabolites.</title>
        <authorList>
            <person name="Wiemann P."/>
            <person name="Sieber C.M."/>
            <person name="von Bargen K.W."/>
            <person name="Studt L."/>
            <person name="Niehaus E.M."/>
            <person name="Espino J.J."/>
            <person name="Huss K."/>
            <person name="Michielse C.B."/>
            <person name="Albermann S."/>
            <person name="Wagner D."/>
            <person name="Bergner S.V."/>
            <person name="Connolly L.R."/>
            <person name="Fischer A."/>
            <person name="Reuter G."/>
            <person name="Kleigrewe K."/>
            <person name="Bald T."/>
            <person name="Wingfield B.D."/>
            <person name="Ophir R."/>
            <person name="Freeman S."/>
            <person name="Hippler M."/>
            <person name="Smith K.M."/>
            <person name="Brown D.W."/>
            <person name="Proctor R.H."/>
            <person name="Munsterkotter M."/>
            <person name="Freitag M."/>
            <person name="Humpf H.U."/>
            <person name="Guldener U."/>
            <person name="Tudzynski B."/>
        </authorList>
    </citation>
    <scope>NUCLEOTIDE SEQUENCE [LARGE SCALE GENOMIC DNA]</scope>
    <source>
        <strain evidence="11">CBS 195.34 / IMI 58289 / NRRL A-6831</strain>
    </source>
</reference>
<keyword evidence="10" id="KW-0762">Sugar transport</keyword>
<dbReference type="InterPro" id="IPR036259">
    <property type="entry name" value="MFS_trans_sf"/>
</dbReference>
<dbReference type="AlphaFoldDB" id="S0E5T6"/>
<feature type="domain" description="Major facilitator superfamily (MFS) profile" evidence="9">
    <location>
        <begin position="234"/>
        <end position="469"/>
    </location>
</feature>
<keyword evidence="5 8" id="KW-1133">Transmembrane helix</keyword>
<evidence type="ECO:0000256" key="8">
    <source>
        <dbReference type="SAM" id="Phobius"/>
    </source>
</evidence>
<dbReference type="InterPro" id="IPR020846">
    <property type="entry name" value="MFS_dom"/>
</dbReference>
<evidence type="ECO:0000256" key="4">
    <source>
        <dbReference type="ARBA" id="ARBA00022692"/>
    </source>
</evidence>
<accession>S0E5T6</accession>
<dbReference type="PANTHER" id="PTHR48022">
    <property type="entry name" value="PLASTIDIC GLUCOSE TRANSPORTER 4"/>
    <property type="match status" value="1"/>
</dbReference>